<evidence type="ECO:0000313" key="9">
    <source>
        <dbReference type="Proteomes" id="UP000653002"/>
    </source>
</evidence>
<comment type="caution">
    <text evidence="8">The sequence shown here is derived from an EMBL/GenBank/DDBJ whole genome shotgun (WGS) entry which is preliminary data.</text>
</comment>
<dbReference type="GO" id="GO:0005576">
    <property type="term" value="C:extracellular region"/>
    <property type="evidence" value="ECO:0007669"/>
    <property type="project" value="UniProtKB-SubCell"/>
</dbReference>
<dbReference type="AlphaFoldDB" id="A0A8I0L4N6"/>
<reference evidence="8" key="1">
    <citation type="submission" date="2020-01" db="EMBL/GenBank/DDBJ databases">
        <authorList>
            <person name="Richard D."/>
        </authorList>
    </citation>
    <scope>NUCLEOTIDE SEQUENCE</scope>
    <source>
        <strain evidence="8">JP541</strain>
    </source>
</reference>
<dbReference type="GO" id="GO:0004867">
    <property type="term" value="F:serine-type endopeptidase inhibitor activity"/>
    <property type="evidence" value="ECO:0007669"/>
    <property type="project" value="UniProtKB-KW"/>
</dbReference>
<name>A0A8I0L4N6_XANCI</name>
<keyword evidence="2" id="KW-0964">Secreted</keyword>
<evidence type="ECO:0000256" key="5">
    <source>
        <dbReference type="ARBA" id="ARBA00022900"/>
    </source>
</evidence>
<gene>
    <name evidence="8" type="ORF">GUH15_24600</name>
</gene>
<evidence type="ECO:0000256" key="7">
    <source>
        <dbReference type="SAM" id="MobiDB-lite"/>
    </source>
</evidence>
<keyword evidence="6" id="KW-1015">Disulfide bond</keyword>
<keyword evidence="4" id="KW-0960">Knottin</keyword>
<organism evidence="8 9">
    <name type="scientific">Xanthomonas citri pv. citri</name>
    <dbReference type="NCBI Taxonomy" id="611301"/>
    <lineage>
        <taxon>Bacteria</taxon>
        <taxon>Pseudomonadati</taxon>
        <taxon>Pseudomonadota</taxon>
        <taxon>Gammaproteobacteria</taxon>
        <taxon>Lysobacterales</taxon>
        <taxon>Lysobacteraceae</taxon>
        <taxon>Xanthomonas</taxon>
    </lineage>
</organism>
<evidence type="ECO:0000256" key="2">
    <source>
        <dbReference type="ARBA" id="ARBA00022525"/>
    </source>
</evidence>
<dbReference type="SUPFAM" id="SSF57027">
    <property type="entry name" value="Plant inhibitors of proteinases and amylases"/>
    <property type="match status" value="1"/>
</dbReference>
<dbReference type="EMBL" id="JAABFR010002120">
    <property type="protein sequence ID" value="MBD4339175.1"/>
    <property type="molecule type" value="Genomic_DNA"/>
</dbReference>
<dbReference type="InterPro" id="IPR011052">
    <property type="entry name" value="Proteinase_amylase_inhib_sf"/>
</dbReference>
<dbReference type="Proteomes" id="UP000653002">
    <property type="component" value="Unassembled WGS sequence"/>
</dbReference>
<sequence length="72" mass="7353">MGLMRCKQDSDCLAGSVCIGQHFMWQFCGAAGASGAEFGSGGQKQAEEAAAKAGGGSESGRRQRKREAAAKA</sequence>
<feature type="region of interest" description="Disordered" evidence="7">
    <location>
        <begin position="35"/>
        <end position="72"/>
    </location>
</feature>
<comment type="subcellular location">
    <subcellularLocation>
        <location evidence="1">Secreted</location>
    </subcellularLocation>
</comment>
<feature type="non-terminal residue" evidence="8">
    <location>
        <position position="72"/>
    </location>
</feature>
<dbReference type="Pfam" id="PF00299">
    <property type="entry name" value="Squash"/>
    <property type="match status" value="1"/>
</dbReference>
<evidence type="ECO:0000256" key="6">
    <source>
        <dbReference type="ARBA" id="ARBA00023157"/>
    </source>
</evidence>
<dbReference type="CDD" id="cd00150">
    <property type="entry name" value="PlantTI"/>
    <property type="match status" value="1"/>
</dbReference>
<evidence type="ECO:0000256" key="4">
    <source>
        <dbReference type="ARBA" id="ARBA00022854"/>
    </source>
</evidence>
<keyword evidence="5" id="KW-0722">Serine protease inhibitor</keyword>
<evidence type="ECO:0000313" key="8">
    <source>
        <dbReference type="EMBL" id="MBD4339175.1"/>
    </source>
</evidence>
<protein>
    <submittedName>
        <fullName evidence="8">Uncharacterized protein</fullName>
    </submittedName>
</protein>
<keyword evidence="3" id="KW-0646">Protease inhibitor</keyword>
<evidence type="ECO:0000256" key="3">
    <source>
        <dbReference type="ARBA" id="ARBA00022690"/>
    </source>
</evidence>
<accession>A0A8I0L4N6</accession>
<proteinExistence type="predicted"/>
<evidence type="ECO:0000256" key="1">
    <source>
        <dbReference type="ARBA" id="ARBA00004613"/>
    </source>
</evidence>
<dbReference type="InterPro" id="IPR000737">
    <property type="entry name" value="Prot_inh_squash"/>
</dbReference>